<evidence type="ECO:0000313" key="1">
    <source>
        <dbReference type="EMBL" id="JAE07075.1"/>
    </source>
</evidence>
<organism evidence="1">
    <name type="scientific">Arundo donax</name>
    <name type="common">Giant reed</name>
    <name type="synonym">Donax arundinaceus</name>
    <dbReference type="NCBI Taxonomy" id="35708"/>
    <lineage>
        <taxon>Eukaryota</taxon>
        <taxon>Viridiplantae</taxon>
        <taxon>Streptophyta</taxon>
        <taxon>Embryophyta</taxon>
        <taxon>Tracheophyta</taxon>
        <taxon>Spermatophyta</taxon>
        <taxon>Magnoliopsida</taxon>
        <taxon>Liliopsida</taxon>
        <taxon>Poales</taxon>
        <taxon>Poaceae</taxon>
        <taxon>PACMAD clade</taxon>
        <taxon>Arundinoideae</taxon>
        <taxon>Arundineae</taxon>
        <taxon>Arundo</taxon>
    </lineage>
</organism>
<sequence length="33" mass="4083">MQQKIKASFRMHEYHMNCTEISQETVQFHRKNT</sequence>
<dbReference type="AlphaFoldDB" id="A0A0A9F243"/>
<name>A0A0A9F243_ARUDO</name>
<reference evidence="1" key="1">
    <citation type="submission" date="2014-09" db="EMBL/GenBank/DDBJ databases">
        <authorList>
            <person name="Magalhaes I.L.F."/>
            <person name="Oliveira U."/>
            <person name="Santos F.R."/>
            <person name="Vidigal T.H.D.A."/>
            <person name="Brescovit A.D."/>
            <person name="Santos A.J."/>
        </authorList>
    </citation>
    <scope>NUCLEOTIDE SEQUENCE</scope>
    <source>
        <tissue evidence="1">Shoot tissue taken approximately 20 cm above the soil surface</tissue>
    </source>
</reference>
<reference evidence="1" key="2">
    <citation type="journal article" date="2015" name="Data Brief">
        <title>Shoot transcriptome of the giant reed, Arundo donax.</title>
        <authorList>
            <person name="Barrero R.A."/>
            <person name="Guerrero F.D."/>
            <person name="Moolhuijzen P."/>
            <person name="Goolsby J.A."/>
            <person name="Tidwell J."/>
            <person name="Bellgard S.E."/>
            <person name="Bellgard M.I."/>
        </authorList>
    </citation>
    <scope>NUCLEOTIDE SEQUENCE</scope>
    <source>
        <tissue evidence="1">Shoot tissue taken approximately 20 cm above the soil surface</tissue>
    </source>
</reference>
<dbReference type="EMBL" id="GBRH01190821">
    <property type="protein sequence ID" value="JAE07075.1"/>
    <property type="molecule type" value="Transcribed_RNA"/>
</dbReference>
<proteinExistence type="predicted"/>
<accession>A0A0A9F243</accession>
<protein>
    <submittedName>
        <fullName evidence="1">Uncharacterized protein</fullName>
    </submittedName>
</protein>